<feature type="domain" description="VOC" evidence="1">
    <location>
        <begin position="175"/>
        <end position="288"/>
    </location>
</feature>
<dbReference type="SUPFAM" id="SSF54593">
    <property type="entry name" value="Glyoxalase/Bleomycin resistance protein/Dihydroxybiphenyl dioxygenase"/>
    <property type="match status" value="2"/>
</dbReference>
<feature type="domain" description="VOC" evidence="1">
    <location>
        <begin position="11"/>
        <end position="131"/>
    </location>
</feature>
<dbReference type="InterPro" id="IPR029068">
    <property type="entry name" value="Glyas_Bleomycin-R_OHBP_Dase"/>
</dbReference>
<dbReference type="PANTHER" id="PTHR43279">
    <property type="entry name" value="CATECHOL-2,3-DIOXYGENASE"/>
    <property type="match status" value="1"/>
</dbReference>
<keyword evidence="3" id="KW-1185">Reference proteome</keyword>
<keyword evidence="2" id="KW-0560">Oxidoreductase</keyword>
<evidence type="ECO:0000313" key="3">
    <source>
        <dbReference type="Proteomes" id="UP000224915"/>
    </source>
</evidence>
<protein>
    <submittedName>
        <fullName evidence="2">Catechol 2,3-dioxygenase</fullName>
    </submittedName>
</protein>
<evidence type="ECO:0000313" key="2">
    <source>
        <dbReference type="EMBL" id="PFG19943.1"/>
    </source>
</evidence>
<dbReference type="GO" id="GO:0051213">
    <property type="term" value="F:dioxygenase activity"/>
    <property type="evidence" value="ECO:0007669"/>
    <property type="project" value="UniProtKB-KW"/>
</dbReference>
<evidence type="ECO:0000259" key="1">
    <source>
        <dbReference type="PROSITE" id="PS51819"/>
    </source>
</evidence>
<accession>A0A2A9CZX3</accession>
<gene>
    <name evidence="2" type="ORF">ATL40_1522</name>
</gene>
<name>A0A2A9CZX3_9MICO</name>
<dbReference type="PANTHER" id="PTHR43279:SF1">
    <property type="entry name" value="CATECHOL-2,3-DIOXYGENASE"/>
    <property type="match status" value="1"/>
</dbReference>
<proteinExistence type="predicted"/>
<dbReference type="Gene3D" id="3.10.180.10">
    <property type="entry name" value="2,3-Dihydroxybiphenyl 1,2-Dioxygenase, domain 1"/>
    <property type="match status" value="2"/>
</dbReference>
<organism evidence="2 3">
    <name type="scientific">Serinibacter salmoneus</name>
    <dbReference type="NCBI Taxonomy" id="556530"/>
    <lineage>
        <taxon>Bacteria</taxon>
        <taxon>Bacillati</taxon>
        <taxon>Actinomycetota</taxon>
        <taxon>Actinomycetes</taxon>
        <taxon>Micrococcales</taxon>
        <taxon>Beutenbergiaceae</taxon>
        <taxon>Serinibacter</taxon>
    </lineage>
</organism>
<reference evidence="2 3" key="1">
    <citation type="submission" date="2017-10" db="EMBL/GenBank/DDBJ databases">
        <title>Sequencing the genomes of 1000 actinobacteria strains.</title>
        <authorList>
            <person name="Klenk H.-P."/>
        </authorList>
    </citation>
    <scope>NUCLEOTIDE SEQUENCE [LARGE SCALE GENOMIC DNA]</scope>
    <source>
        <strain evidence="2 3">DSM 21801</strain>
    </source>
</reference>
<dbReference type="InterPro" id="IPR037523">
    <property type="entry name" value="VOC_core"/>
</dbReference>
<dbReference type="Proteomes" id="UP000224915">
    <property type="component" value="Unassembled WGS sequence"/>
</dbReference>
<dbReference type="CDD" id="cd16359">
    <property type="entry name" value="VOC_BsCatE_like_C"/>
    <property type="match status" value="1"/>
</dbReference>
<dbReference type="RefSeq" id="WP_098468993.1">
    <property type="nucleotide sequence ID" value="NZ_PDJD01000001.1"/>
</dbReference>
<dbReference type="OrthoDB" id="9792626at2"/>
<dbReference type="AlphaFoldDB" id="A0A2A9CZX3"/>
<dbReference type="PROSITE" id="PS51819">
    <property type="entry name" value="VOC"/>
    <property type="match status" value="2"/>
</dbReference>
<dbReference type="InterPro" id="IPR004360">
    <property type="entry name" value="Glyas_Fos-R_dOase_dom"/>
</dbReference>
<comment type="caution">
    <text evidence="2">The sequence shown here is derived from an EMBL/GenBank/DDBJ whole genome shotgun (WGS) entry which is preliminary data.</text>
</comment>
<sequence length="288" mass="31185">MPADVFDPATHMATLTLHVDDLAGMETYYARALGLTPVHAGAGEVVLGRGSTPTEGLIRLVHTPGLPTPGRDQAGLFHTALLFDTQESLAATVATAAHEPRSRFVGASDHHVSEAFYFTDPEGNGIELYWDRPRDAWSLGQESIHMTTRHLDPTIYLRTHLSDQGLDHLTQARGAVGHVHLQVGDLTTAQRFFVDALGFEITVRYPGALFVSAGGYHHHMAMNVWNSPGAPARAATLGLGEVAISVPTREEVERTAQRLRDHGHEVQDDGHALRVRDPWGSVIAVAPG</sequence>
<dbReference type="Pfam" id="PF00903">
    <property type="entry name" value="Glyoxalase"/>
    <property type="match status" value="2"/>
</dbReference>
<dbReference type="EMBL" id="PDJD01000001">
    <property type="protein sequence ID" value="PFG19943.1"/>
    <property type="molecule type" value="Genomic_DNA"/>
</dbReference>
<keyword evidence="2" id="KW-0223">Dioxygenase</keyword>